<keyword evidence="1" id="KW-0472">Membrane</keyword>
<keyword evidence="1" id="KW-0812">Transmembrane</keyword>
<organism evidence="2 3">
    <name type="scientific">Maribacter ulvicola</name>
    <dbReference type="NCBI Taxonomy" id="228959"/>
    <lineage>
        <taxon>Bacteria</taxon>
        <taxon>Pseudomonadati</taxon>
        <taxon>Bacteroidota</taxon>
        <taxon>Flavobacteriia</taxon>
        <taxon>Flavobacteriales</taxon>
        <taxon>Flavobacteriaceae</taxon>
        <taxon>Maribacter</taxon>
    </lineage>
</organism>
<evidence type="ECO:0000313" key="3">
    <source>
        <dbReference type="Proteomes" id="UP000186953"/>
    </source>
</evidence>
<gene>
    <name evidence="2" type="ORF">SAMN05421797_1011463</name>
</gene>
<name>A0A1N6S012_9FLAO</name>
<evidence type="ECO:0000313" key="2">
    <source>
        <dbReference type="EMBL" id="SIQ34453.1"/>
    </source>
</evidence>
<accession>A0A1N6S012</accession>
<dbReference type="EMBL" id="FTMA01000001">
    <property type="protein sequence ID" value="SIQ34453.1"/>
    <property type="molecule type" value="Genomic_DNA"/>
</dbReference>
<proteinExistence type="predicted"/>
<protein>
    <submittedName>
        <fullName evidence="2">Uncharacterized protein</fullName>
    </submittedName>
</protein>
<dbReference type="AlphaFoldDB" id="A0A1N6S012"/>
<reference evidence="3" key="1">
    <citation type="submission" date="2017-01" db="EMBL/GenBank/DDBJ databases">
        <authorList>
            <person name="Varghese N."/>
            <person name="Submissions S."/>
        </authorList>
    </citation>
    <scope>NUCLEOTIDE SEQUENCE [LARGE SCALE GENOMIC DNA]</scope>
    <source>
        <strain evidence="3">DSM 15366</strain>
    </source>
</reference>
<sequence>MKVMAIGAETMLMSVFIFTIMDGTTGVMAILMDGVGTILAMPDIMVTAGVNLGDGTDGTTGDIQVSDLDMQV</sequence>
<dbReference type="Proteomes" id="UP000186953">
    <property type="component" value="Unassembled WGS sequence"/>
</dbReference>
<keyword evidence="3" id="KW-1185">Reference proteome</keyword>
<evidence type="ECO:0000256" key="1">
    <source>
        <dbReference type="SAM" id="Phobius"/>
    </source>
</evidence>
<keyword evidence="1" id="KW-1133">Transmembrane helix</keyword>
<feature type="transmembrane region" description="Helical" evidence="1">
    <location>
        <begin position="12"/>
        <end position="32"/>
    </location>
</feature>